<evidence type="ECO:0000313" key="1">
    <source>
        <dbReference type="EMBL" id="KAI3787496.1"/>
    </source>
</evidence>
<keyword evidence="2" id="KW-1185">Reference proteome</keyword>
<reference evidence="1 2" key="2">
    <citation type="journal article" date="2022" name="Mol. Ecol. Resour.">
        <title>The genomes of chicory, endive, great burdock and yacon provide insights into Asteraceae paleo-polyploidization history and plant inulin production.</title>
        <authorList>
            <person name="Fan W."/>
            <person name="Wang S."/>
            <person name="Wang H."/>
            <person name="Wang A."/>
            <person name="Jiang F."/>
            <person name="Liu H."/>
            <person name="Zhao H."/>
            <person name="Xu D."/>
            <person name="Zhang Y."/>
        </authorList>
    </citation>
    <scope>NUCLEOTIDE SEQUENCE [LARGE SCALE GENOMIC DNA]</scope>
    <source>
        <strain evidence="2">cv. Yunnan</strain>
        <tissue evidence="1">Leaves</tissue>
    </source>
</reference>
<gene>
    <name evidence="1" type="ORF">L1987_42005</name>
</gene>
<name>A0ACB9GWT2_9ASTR</name>
<accession>A0ACB9GWT2</accession>
<dbReference type="EMBL" id="CM042030">
    <property type="protein sequence ID" value="KAI3787496.1"/>
    <property type="molecule type" value="Genomic_DNA"/>
</dbReference>
<reference evidence="2" key="1">
    <citation type="journal article" date="2022" name="Mol. Ecol. Resour.">
        <title>The genomes of chicory, endive, great burdock and yacon provide insights into Asteraceae palaeo-polyploidization history and plant inulin production.</title>
        <authorList>
            <person name="Fan W."/>
            <person name="Wang S."/>
            <person name="Wang H."/>
            <person name="Wang A."/>
            <person name="Jiang F."/>
            <person name="Liu H."/>
            <person name="Zhao H."/>
            <person name="Xu D."/>
            <person name="Zhang Y."/>
        </authorList>
    </citation>
    <scope>NUCLEOTIDE SEQUENCE [LARGE SCALE GENOMIC DNA]</scope>
    <source>
        <strain evidence="2">cv. Yunnan</strain>
    </source>
</reference>
<sequence length="280" mass="31459">MNSSPINPMKPYPVEVSFNPHGLKVLLVDNNPTSRFLISRMLQSCHYQVTPCTHPTQALMLLRNGEIKFDIVITGVNFAPEMNGIKFLEIIKRETDLPVVIVSAEDRIHIMIKYITEGACAYLPKPVRMEAVRLLWQHVARKEIFGFKQIDNVEDGEPSSSRSGEKEFCGSSNGVRMEDEQTKVRGKKHRLVWTDELHQKFVDAVEQLGIQNAVPKKVLELMNVPGLRRGNVASHLQVTAHMQESFTCPNSSTGIRIGTSQSFNGRTQWPVSKNSTGYGS</sequence>
<evidence type="ECO:0000313" key="2">
    <source>
        <dbReference type="Proteomes" id="UP001056120"/>
    </source>
</evidence>
<comment type="caution">
    <text evidence="1">The sequence shown here is derived from an EMBL/GenBank/DDBJ whole genome shotgun (WGS) entry which is preliminary data.</text>
</comment>
<protein>
    <submittedName>
        <fullName evidence="1">Uncharacterized protein</fullName>
    </submittedName>
</protein>
<dbReference type="Proteomes" id="UP001056120">
    <property type="component" value="Linkage Group LG13"/>
</dbReference>
<organism evidence="1 2">
    <name type="scientific">Smallanthus sonchifolius</name>
    <dbReference type="NCBI Taxonomy" id="185202"/>
    <lineage>
        <taxon>Eukaryota</taxon>
        <taxon>Viridiplantae</taxon>
        <taxon>Streptophyta</taxon>
        <taxon>Embryophyta</taxon>
        <taxon>Tracheophyta</taxon>
        <taxon>Spermatophyta</taxon>
        <taxon>Magnoliopsida</taxon>
        <taxon>eudicotyledons</taxon>
        <taxon>Gunneridae</taxon>
        <taxon>Pentapetalae</taxon>
        <taxon>asterids</taxon>
        <taxon>campanulids</taxon>
        <taxon>Asterales</taxon>
        <taxon>Asteraceae</taxon>
        <taxon>Asteroideae</taxon>
        <taxon>Heliantheae alliance</taxon>
        <taxon>Millerieae</taxon>
        <taxon>Smallanthus</taxon>
    </lineage>
</organism>
<proteinExistence type="predicted"/>